<dbReference type="GO" id="GO:0033214">
    <property type="term" value="P:siderophore-iron import into cell"/>
    <property type="evidence" value="ECO:0007669"/>
    <property type="project" value="TreeGrafter"/>
</dbReference>
<evidence type="ECO:0000313" key="9">
    <source>
        <dbReference type="EMBL" id="APE33434.1"/>
    </source>
</evidence>
<dbReference type="Proteomes" id="UP000183810">
    <property type="component" value="Chromosome"/>
</dbReference>
<dbReference type="Pfam" id="PF01032">
    <property type="entry name" value="FecCD"/>
    <property type="match status" value="1"/>
</dbReference>
<evidence type="ECO:0000256" key="2">
    <source>
        <dbReference type="ARBA" id="ARBA00007935"/>
    </source>
</evidence>
<comment type="subcellular location">
    <subcellularLocation>
        <location evidence="1">Cell membrane</location>
        <topology evidence="1">Multi-pass membrane protein</topology>
    </subcellularLocation>
</comment>
<evidence type="ECO:0000256" key="6">
    <source>
        <dbReference type="ARBA" id="ARBA00022989"/>
    </source>
</evidence>
<dbReference type="FunFam" id="1.10.3470.10:FF:000001">
    <property type="entry name" value="Vitamin B12 ABC transporter permease BtuC"/>
    <property type="match status" value="1"/>
</dbReference>
<evidence type="ECO:0000256" key="7">
    <source>
        <dbReference type="ARBA" id="ARBA00023136"/>
    </source>
</evidence>
<gene>
    <name evidence="9" type="ORF">BOX37_05030</name>
</gene>
<keyword evidence="5 8" id="KW-0812">Transmembrane</keyword>
<dbReference type="AlphaFoldDB" id="A0A1J0VN46"/>
<feature type="transmembrane region" description="Helical" evidence="8">
    <location>
        <begin position="296"/>
        <end position="318"/>
    </location>
</feature>
<comment type="similarity">
    <text evidence="2">Belongs to the binding-protein-dependent transport system permease family. FecCD subfamily.</text>
</comment>
<dbReference type="InterPro" id="IPR037294">
    <property type="entry name" value="ABC_BtuC-like"/>
</dbReference>
<protein>
    <submittedName>
        <fullName evidence="9">Iron ABC transporter permease</fullName>
    </submittedName>
</protein>
<dbReference type="GO" id="GO:0022857">
    <property type="term" value="F:transmembrane transporter activity"/>
    <property type="evidence" value="ECO:0007669"/>
    <property type="project" value="InterPro"/>
</dbReference>
<feature type="transmembrane region" description="Helical" evidence="8">
    <location>
        <begin position="166"/>
        <end position="188"/>
    </location>
</feature>
<dbReference type="OrthoDB" id="4455417at2"/>
<feature type="transmembrane region" description="Helical" evidence="8">
    <location>
        <begin position="257"/>
        <end position="284"/>
    </location>
</feature>
<feature type="transmembrane region" description="Helical" evidence="8">
    <location>
        <begin position="84"/>
        <end position="102"/>
    </location>
</feature>
<dbReference type="KEGG" id="nsl:BOX37_05030"/>
<keyword evidence="7 8" id="KW-0472">Membrane</keyword>
<dbReference type="PANTHER" id="PTHR30472:SF24">
    <property type="entry name" value="FERRIC ENTEROBACTIN TRANSPORT SYSTEM PERMEASE PROTEIN FEPG"/>
    <property type="match status" value="1"/>
</dbReference>
<dbReference type="InterPro" id="IPR000522">
    <property type="entry name" value="ABC_transptr_permease_BtuC"/>
</dbReference>
<reference evidence="9" key="1">
    <citation type="submission" date="2016-11" db="EMBL/GenBank/DDBJ databases">
        <authorList>
            <person name="Jaros S."/>
            <person name="Januszkiewicz K."/>
            <person name="Wedrychowicz H."/>
        </authorList>
    </citation>
    <scope>NUCLEOTIDE SEQUENCE [LARGE SCALE GENOMIC DNA]</scope>
    <source>
        <strain evidence="9">Y48</strain>
    </source>
</reference>
<evidence type="ECO:0000256" key="4">
    <source>
        <dbReference type="ARBA" id="ARBA00022475"/>
    </source>
</evidence>
<dbReference type="RefSeq" id="WP_071926616.1">
    <property type="nucleotide sequence ID" value="NZ_CP018082.1"/>
</dbReference>
<dbReference type="PANTHER" id="PTHR30472">
    <property type="entry name" value="FERRIC ENTEROBACTIN TRANSPORT SYSTEM PERMEASE PROTEIN"/>
    <property type="match status" value="1"/>
</dbReference>
<dbReference type="Gene3D" id="1.10.3470.10">
    <property type="entry name" value="ABC transporter involved in vitamin B12 uptake, BtuC"/>
    <property type="match status" value="1"/>
</dbReference>
<keyword evidence="10" id="KW-1185">Reference proteome</keyword>
<keyword evidence="6 8" id="KW-1133">Transmembrane helix</keyword>
<organism evidence="9 10">
    <name type="scientific">Nocardia mangyaensis</name>
    <dbReference type="NCBI Taxonomy" id="2213200"/>
    <lineage>
        <taxon>Bacteria</taxon>
        <taxon>Bacillati</taxon>
        <taxon>Actinomycetota</taxon>
        <taxon>Actinomycetes</taxon>
        <taxon>Mycobacteriales</taxon>
        <taxon>Nocardiaceae</taxon>
        <taxon>Nocardia</taxon>
    </lineage>
</organism>
<feature type="transmembrane region" description="Helical" evidence="8">
    <location>
        <begin position="140"/>
        <end position="159"/>
    </location>
</feature>
<feature type="transmembrane region" description="Helical" evidence="8">
    <location>
        <begin position="25"/>
        <end position="48"/>
    </location>
</feature>
<dbReference type="SUPFAM" id="SSF81345">
    <property type="entry name" value="ABC transporter involved in vitamin B12 uptake, BtuC"/>
    <property type="match status" value="1"/>
</dbReference>
<evidence type="ECO:0000256" key="1">
    <source>
        <dbReference type="ARBA" id="ARBA00004651"/>
    </source>
</evidence>
<accession>A0A1J0VN46</accession>
<dbReference type="EMBL" id="CP018082">
    <property type="protein sequence ID" value="APE33434.1"/>
    <property type="molecule type" value="Genomic_DNA"/>
</dbReference>
<evidence type="ECO:0000256" key="5">
    <source>
        <dbReference type="ARBA" id="ARBA00022692"/>
    </source>
</evidence>
<dbReference type="CDD" id="cd06550">
    <property type="entry name" value="TM_ABC_iron-siderophores_like"/>
    <property type="match status" value="1"/>
</dbReference>
<proteinExistence type="inferred from homology"/>
<dbReference type="GO" id="GO:0005886">
    <property type="term" value="C:plasma membrane"/>
    <property type="evidence" value="ECO:0007669"/>
    <property type="project" value="UniProtKB-SubCell"/>
</dbReference>
<feature type="transmembrane region" description="Helical" evidence="8">
    <location>
        <begin position="324"/>
        <end position="345"/>
    </location>
</feature>
<evidence type="ECO:0000313" key="10">
    <source>
        <dbReference type="Proteomes" id="UP000183810"/>
    </source>
</evidence>
<keyword evidence="3" id="KW-0813">Transport</keyword>
<name>A0A1J0VN46_9NOCA</name>
<evidence type="ECO:0000256" key="8">
    <source>
        <dbReference type="SAM" id="Phobius"/>
    </source>
</evidence>
<feature type="transmembrane region" description="Helical" evidence="8">
    <location>
        <begin position="218"/>
        <end position="237"/>
    </location>
</feature>
<evidence type="ECO:0000256" key="3">
    <source>
        <dbReference type="ARBA" id="ARBA00022448"/>
    </source>
</evidence>
<keyword evidence="4" id="KW-1003">Cell membrane</keyword>
<sequence length="351" mass="36341">MSTKFDFGRTMLVVRSQRLGITTRIGVRTVVVCAILLAIALATAVFALGTGDFPIPAQRVVRALFIGDERFDRLVVWDWRLPRILLALALGAALGVSGAILQSVTRNPLGSPDIIGFSTGAYTGALLVILIIGGGSFQTAAGAMVGGLGAALVIHLLAFRHNVTGFRLIIVGIGVSAMLASVNTWLIMRADLDAAMSAAAWGMGSLNGLSWPQVLPTMLILGVLALALIPAAPRLQILELGDDTARALGVNASKATGWLIALSVAFTSLATAVAGPIAFVALAAPHLARRLTRTPSIALVPAAAMGAALLVVCDWIAQRAFAPTTIPVGIVTGSVGGLYLAYLLVAEARRK</sequence>
<feature type="transmembrane region" description="Helical" evidence="8">
    <location>
        <begin position="114"/>
        <end position="134"/>
    </location>
</feature>